<dbReference type="AlphaFoldDB" id="A0A8H6MDP7"/>
<protein>
    <submittedName>
        <fullName evidence="2">Uncharacterized protein</fullName>
    </submittedName>
</protein>
<reference evidence="2 3" key="1">
    <citation type="submission" date="2020-07" db="EMBL/GenBank/DDBJ databases">
        <title>Comparative genomics of pyrophilous fungi reveals a link between fire events and developmental genes.</title>
        <authorList>
            <consortium name="DOE Joint Genome Institute"/>
            <person name="Steindorff A.S."/>
            <person name="Carver A."/>
            <person name="Calhoun S."/>
            <person name="Stillman K."/>
            <person name="Liu H."/>
            <person name="Lipzen A."/>
            <person name="Pangilinan J."/>
            <person name="Labutti K."/>
            <person name="Bruns T.D."/>
            <person name="Grigoriev I.V."/>
        </authorList>
    </citation>
    <scope>NUCLEOTIDE SEQUENCE [LARGE SCALE GENOMIC DNA]</scope>
    <source>
        <strain evidence="2 3">CBS 144469</strain>
    </source>
</reference>
<feature type="compositionally biased region" description="Pro residues" evidence="1">
    <location>
        <begin position="433"/>
        <end position="444"/>
    </location>
</feature>
<gene>
    <name evidence="2" type="ORF">DFP72DRAFT_805601</name>
</gene>
<name>A0A8H6MDP7_9AGAR</name>
<comment type="caution">
    <text evidence="2">The sequence shown here is derived from an EMBL/GenBank/DDBJ whole genome shotgun (WGS) entry which is preliminary data.</text>
</comment>
<feature type="compositionally biased region" description="Basic residues" evidence="1">
    <location>
        <begin position="79"/>
        <end position="90"/>
    </location>
</feature>
<feature type="non-terminal residue" evidence="2">
    <location>
        <position position="691"/>
    </location>
</feature>
<keyword evidence="3" id="KW-1185">Reference proteome</keyword>
<dbReference type="OrthoDB" id="3215534at2759"/>
<feature type="region of interest" description="Disordered" evidence="1">
    <location>
        <begin position="407"/>
        <end position="521"/>
    </location>
</feature>
<evidence type="ECO:0000313" key="2">
    <source>
        <dbReference type="EMBL" id="KAF6760247.1"/>
    </source>
</evidence>
<feature type="compositionally biased region" description="Basic and acidic residues" evidence="1">
    <location>
        <begin position="422"/>
        <end position="431"/>
    </location>
</feature>
<organism evidence="2 3">
    <name type="scientific">Ephemerocybe angulata</name>
    <dbReference type="NCBI Taxonomy" id="980116"/>
    <lineage>
        <taxon>Eukaryota</taxon>
        <taxon>Fungi</taxon>
        <taxon>Dikarya</taxon>
        <taxon>Basidiomycota</taxon>
        <taxon>Agaricomycotina</taxon>
        <taxon>Agaricomycetes</taxon>
        <taxon>Agaricomycetidae</taxon>
        <taxon>Agaricales</taxon>
        <taxon>Agaricineae</taxon>
        <taxon>Psathyrellaceae</taxon>
        <taxon>Ephemerocybe</taxon>
    </lineage>
</organism>
<feature type="compositionally biased region" description="Low complexity" evidence="1">
    <location>
        <begin position="41"/>
        <end position="53"/>
    </location>
</feature>
<feature type="compositionally biased region" description="Polar residues" evidence="1">
    <location>
        <begin position="151"/>
        <end position="164"/>
    </location>
</feature>
<sequence length="691" mass="76422">RKRSFSPGSDFGEPEVPPVAQDDTPPPQERPLIRQAVGFGSAFAPSVAPPSSSIYQEPVSITPNAPLLPGQFLEVVKPPPKKTTSKKKKKADPYAGQSGRFRLEAYDATPAGAPPTQSGAGPYSSSFRATQPPAHRSESPAVRMEPYRYASTASETIHTQSERSISPPAPKPSRGSNKSKDSAKSRNRTTTQSQSRQPYVDAHTHTRVPSTTPAPASITDHGPSPPPPPSSGSRNTHYRRDYETGRKLQPSDLLEPTSGPSRSGRQSHSSSSPDLPTSSVPTSPNPNRGHSEGSNGNRKKQRNVKLVTIFAQDIRSGVVDEQLIEVMVPLRPPPDPSDGWFADAKDLIEQWQKSPSRIDGPARVYTMRGKYRQMLLRVSDSNVDDYTSTNVLVNGKLEVNVVIEDLPTPGQRPARPQVPLDLRPDDYEQDMRPPFPQPDVPPPRQQHHHDSARTGQPAYRRNDRDRQAQLYGSERYYDGPGPSGSSNQNTPSPGPSSAPPTNVSSDQLPVSAPLPEPQSYDLRGIARKPKKGWESPIPGDAPEKVEEAILKAVDSMIQKDDKEKWKAFFKLKTRQETAANMVSMYQFVQDLIDKYVGLPVPFSSTSDHIMKTNHIIKVLMVEDEDGRYASNCEETLKLLRLYGKGGSRYEDPEALKLLEETEVAYNSKPIKRLLHMLQNVDQRWKAEHPRT</sequence>
<feature type="compositionally biased region" description="Polar residues" evidence="1">
    <location>
        <begin position="188"/>
        <end position="197"/>
    </location>
</feature>
<accession>A0A8H6MDP7</accession>
<feature type="compositionally biased region" description="Polar residues" evidence="1">
    <location>
        <begin position="115"/>
        <end position="129"/>
    </location>
</feature>
<feature type="compositionally biased region" description="Low complexity" evidence="1">
    <location>
        <begin position="258"/>
        <end position="287"/>
    </location>
</feature>
<evidence type="ECO:0000256" key="1">
    <source>
        <dbReference type="SAM" id="MobiDB-lite"/>
    </source>
</evidence>
<dbReference type="Proteomes" id="UP000521943">
    <property type="component" value="Unassembled WGS sequence"/>
</dbReference>
<evidence type="ECO:0000313" key="3">
    <source>
        <dbReference type="Proteomes" id="UP000521943"/>
    </source>
</evidence>
<feature type="region of interest" description="Disordered" evidence="1">
    <location>
        <begin position="1"/>
        <end position="300"/>
    </location>
</feature>
<dbReference type="EMBL" id="JACGCI010000013">
    <property type="protein sequence ID" value="KAF6760247.1"/>
    <property type="molecule type" value="Genomic_DNA"/>
</dbReference>
<proteinExistence type="predicted"/>